<evidence type="ECO:0000313" key="13">
    <source>
        <dbReference type="EMBL" id="SEK25572.1"/>
    </source>
</evidence>
<dbReference type="Pfam" id="PF00486">
    <property type="entry name" value="Trans_reg_C"/>
    <property type="match status" value="1"/>
</dbReference>
<dbReference type="InterPro" id="IPR036388">
    <property type="entry name" value="WH-like_DNA-bd_sf"/>
</dbReference>
<dbReference type="GO" id="GO:0006355">
    <property type="term" value="P:regulation of DNA-templated transcription"/>
    <property type="evidence" value="ECO:0007669"/>
    <property type="project" value="InterPro"/>
</dbReference>
<dbReference type="Gene3D" id="1.10.10.10">
    <property type="entry name" value="Winged helix-like DNA-binding domain superfamily/Winged helix DNA-binding domain"/>
    <property type="match status" value="1"/>
</dbReference>
<dbReference type="Gene3D" id="3.40.50.2300">
    <property type="match status" value="1"/>
</dbReference>
<evidence type="ECO:0000313" key="14">
    <source>
        <dbReference type="Proteomes" id="UP000199214"/>
    </source>
</evidence>
<dbReference type="PANTHER" id="PTHR48111">
    <property type="entry name" value="REGULATOR OF RPOS"/>
    <property type="match status" value="1"/>
</dbReference>
<evidence type="ECO:0000256" key="3">
    <source>
        <dbReference type="ARBA" id="ARBA00022553"/>
    </source>
</evidence>
<dbReference type="Proteomes" id="UP000199214">
    <property type="component" value="Unassembled WGS sequence"/>
</dbReference>
<evidence type="ECO:0000256" key="7">
    <source>
        <dbReference type="ARBA" id="ARBA00023163"/>
    </source>
</evidence>
<dbReference type="AlphaFoldDB" id="A0A1H7FM90"/>
<dbReference type="Pfam" id="PF00072">
    <property type="entry name" value="Response_reg"/>
    <property type="match status" value="1"/>
</dbReference>
<dbReference type="CDD" id="cd17574">
    <property type="entry name" value="REC_OmpR"/>
    <property type="match status" value="1"/>
</dbReference>
<feature type="domain" description="OmpR/PhoB-type" evidence="12">
    <location>
        <begin position="127"/>
        <end position="227"/>
    </location>
</feature>
<evidence type="ECO:0000256" key="6">
    <source>
        <dbReference type="ARBA" id="ARBA00023125"/>
    </source>
</evidence>
<evidence type="ECO:0000256" key="1">
    <source>
        <dbReference type="ARBA" id="ARBA00004496"/>
    </source>
</evidence>
<dbReference type="SMART" id="SM00862">
    <property type="entry name" value="Trans_reg_C"/>
    <property type="match status" value="1"/>
</dbReference>
<dbReference type="EMBL" id="FNZZ01000001">
    <property type="protein sequence ID" value="SEK25572.1"/>
    <property type="molecule type" value="Genomic_DNA"/>
</dbReference>
<dbReference type="OrthoDB" id="2181430at2"/>
<dbReference type="InterPro" id="IPR001789">
    <property type="entry name" value="Sig_transdc_resp-reg_receiver"/>
</dbReference>
<dbReference type="GO" id="GO:0000156">
    <property type="term" value="F:phosphorelay response regulator activity"/>
    <property type="evidence" value="ECO:0007669"/>
    <property type="project" value="TreeGrafter"/>
</dbReference>
<dbReference type="InterPro" id="IPR039420">
    <property type="entry name" value="WalR-like"/>
</dbReference>
<feature type="modified residue" description="4-aspartylphosphate" evidence="9">
    <location>
        <position position="55"/>
    </location>
</feature>
<keyword evidence="14" id="KW-1185">Reference proteome</keyword>
<dbReference type="GO" id="GO:0000976">
    <property type="term" value="F:transcription cis-regulatory region binding"/>
    <property type="evidence" value="ECO:0007669"/>
    <property type="project" value="TreeGrafter"/>
</dbReference>
<evidence type="ECO:0000256" key="10">
    <source>
        <dbReference type="PROSITE-ProRule" id="PRU01091"/>
    </source>
</evidence>
<gene>
    <name evidence="13" type="ORF">SAMN05216382_0055</name>
</gene>
<evidence type="ECO:0000256" key="8">
    <source>
        <dbReference type="ARBA" id="ARBA00067337"/>
    </source>
</evidence>
<protein>
    <recommendedName>
        <fullName evidence="8">Regulatory protein VirG</fullName>
    </recommendedName>
</protein>
<comment type="subcellular location">
    <subcellularLocation>
        <location evidence="1">Cytoplasm</location>
    </subcellularLocation>
</comment>
<evidence type="ECO:0000256" key="2">
    <source>
        <dbReference type="ARBA" id="ARBA00022490"/>
    </source>
</evidence>
<evidence type="ECO:0000256" key="4">
    <source>
        <dbReference type="ARBA" id="ARBA00023012"/>
    </source>
</evidence>
<keyword evidence="7" id="KW-0804">Transcription</keyword>
<dbReference type="GO" id="GO:0005829">
    <property type="term" value="C:cytosol"/>
    <property type="evidence" value="ECO:0007669"/>
    <property type="project" value="TreeGrafter"/>
</dbReference>
<keyword evidence="3 9" id="KW-0597">Phosphoprotein</keyword>
<dbReference type="RefSeq" id="WP_093002225.1">
    <property type="nucleotide sequence ID" value="NZ_FNZZ01000001.1"/>
</dbReference>
<keyword evidence="5" id="KW-0805">Transcription regulation</keyword>
<name>A0A1H7FM90_9SPHN</name>
<evidence type="ECO:0000256" key="9">
    <source>
        <dbReference type="PROSITE-ProRule" id="PRU00169"/>
    </source>
</evidence>
<keyword evidence="6 10" id="KW-0238">DNA-binding</keyword>
<evidence type="ECO:0000259" key="12">
    <source>
        <dbReference type="PROSITE" id="PS51755"/>
    </source>
</evidence>
<keyword evidence="4" id="KW-0902">Two-component regulatory system</keyword>
<keyword evidence="2" id="KW-0963">Cytoplasm</keyword>
<dbReference type="SMART" id="SM00448">
    <property type="entry name" value="REC"/>
    <property type="match status" value="1"/>
</dbReference>
<evidence type="ECO:0000259" key="11">
    <source>
        <dbReference type="PROSITE" id="PS50110"/>
    </source>
</evidence>
<dbReference type="GO" id="GO:0032993">
    <property type="term" value="C:protein-DNA complex"/>
    <property type="evidence" value="ECO:0007669"/>
    <property type="project" value="TreeGrafter"/>
</dbReference>
<dbReference type="PROSITE" id="PS51755">
    <property type="entry name" value="OMPR_PHOB"/>
    <property type="match status" value="1"/>
</dbReference>
<reference evidence="14" key="1">
    <citation type="submission" date="2016-10" db="EMBL/GenBank/DDBJ databases">
        <authorList>
            <person name="Varghese N."/>
            <person name="Submissions S."/>
        </authorList>
    </citation>
    <scope>NUCLEOTIDE SEQUENCE [LARGE SCALE GENOMIC DNA]</scope>
    <source>
        <strain evidence="14">JS21-1</strain>
    </source>
</reference>
<feature type="DNA-binding region" description="OmpR/PhoB-type" evidence="10">
    <location>
        <begin position="127"/>
        <end position="227"/>
    </location>
</feature>
<dbReference type="FunFam" id="1.10.10.10:FF:000099">
    <property type="entry name" value="Two-component system response regulator TorR"/>
    <property type="match status" value="1"/>
</dbReference>
<dbReference type="PANTHER" id="PTHR48111:SF4">
    <property type="entry name" value="DNA-BINDING DUAL TRANSCRIPTIONAL REGULATOR OMPR"/>
    <property type="match status" value="1"/>
</dbReference>
<dbReference type="PROSITE" id="PS50110">
    <property type="entry name" value="RESPONSE_REGULATORY"/>
    <property type="match status" value="1"/>
</dbReference>
<feature type="domain" description="Response regulatory" evidence="11">
    <location>
        <begin position="6"/>
        <end position="119"/>
    </location>
</feature>
<dbReference type="CDD" id="cd00383">
    <property type="entry name" value="trans_reg_C"/>
    <property type="match status" value="1"/>
</dbReference>
<dbReference type="STRING" id="1855283.SAMN05216382_0055"/>
<dbReference type="InterPro" id="IPR011006">
    <property type="entry name" value="CheY-like_superfamily"/>
</dbReference>
<proteinExistence type="predicted"/>
<evidence type="ECO:0000256" key="5">
    <source>
        <dbReference type="ARBA" id="ARBA00023015"/>
    </source>
</evidence>
<sequence>MPDQPLIAVCEDDADIRELLAAFLAANGFAVATARDGAALDAVLFQRRVALVVLDWMLPGEDGLSICRRIRASGGPPVVMLTARDEDGDRIAGLDGGADDYVSKPFNPQVLLARIRAVLRRGAPVEGERLVLADLAIDPAARRVHVGDAELSLTAAEFDLLLSFAQAPQRVLSRDRLLDLTRGRAADAFDRSIDMQVSRLRRRLEEAGSEVAGLIRTVRNAGYILAAAVRRG</sequence>
<dbReference type="Gene3D" id="6.10.250.690">
    <property type="match status" value="1"/>
</dbReference>
<organism evidence="13 14">
    <name type="scientific">Sphingomonas palmae</name>
    <dbReference type="NCBI Taxonomy" id="1855283"/>
    <lineage>
        <taxon>Bacteria</taxon>
        <taxon>Pseudomonadati</taxon>
        <taxon>Pseudomonadota</taxon>
        <taxon>Alphaproteobacteria</taxon>
        <taxon>Sphingomonadales</taxon>
        <taxon>Sphingomonadaceae</taxon>
        <taxon>Sphingomonas</taxon>
    </lineage>
</organism>
<accession>A0A1H7FM90</accession>
<dbReference type="InterPro" id="IPR001867">
    <property type="entry name" value="OmpR/PhoB-type_DNA-bd"/>
</dbReference>
<dbReference type="SUPFAM" id="SSF52172">
    <property type="entry name" value="CheY-like"/>
    <property type="match status" value="1"/>
</dbReference>